<keyword evidence="4" id="KW-0496">Mitochondrion</keyword>
<evidence type="ECO:0000256" key="6">
    <source>
        <dbReference type="ARBA" id="ARBA00035188"/>
    </source>
</evidence>
<dbReference type="PANTHER" id="PTHR21396">
    <property type="entry name" value="39S RIBOSOMAL PROTEIN L43"/>
    <property type="match status" value="1"/>
</dbReference>
<evidence type="ECO:0000256" key="5">
    <source>
        <dbReference type="ARBA" id="ARBA00023274"/>
    </source>
</evidence>
<feature type="domain" description="Ribosomal protein/NADH dehydrogenase" evidence="8">
    <location>
        <begin position="91"/>
        <end position="164"/>
    </location>
</feature>
<feature type="region of interest" description="Disordered" evidence="7">
    <location>
        <begin position="36"/>
        <end position="76"/>
    </location>
</feature>
<evidence type="ECO:0000256" key="4">
    <source>
        <dbReference type="ARBA" id="ARBA00023128"/>
    </source>
</evidence>
<reference evidence="9" key="1">
    <citation type="submission" date="2016-04" db="EMBL/GenBank/DDBJ databases">
        <authorList>
            <person name="Nguyen H.D."/>
            <person name="Samba Siva P."/>
            <person name="Cullis J."/>
            <person name="Levesque C.A."/>
            <person name="Hambleton S."/>
        </authorList>
    </citation>
    <scope>NUCLEOTIDE SEQUENCE</scope>
    <source>
        <strain evidence="9">DAOMC 236416</strain>
    </source>
</reference>
<gene>
    <name evidence="9" type="ORF">A4X13_0g1459</name>
</gene>
<keyword evidence="3" id="KW-0689">Ribosomal protein</keyword>
<dbReference type="GO" id="GO:0003735">
    <property type="term" value="F:structural constituent of ribosome"/>
    <property type="evidence" value="ECO:0007669"/>
    <property type="project" value="InterPro"/>
</dbReference>
<dbReference type="SUPFAM" id="SSF52833">
    <property type="entry name" value="Thioredoxin-like"/>
    <property type="match status" value="1"/>
</dbReference>
<evidence type="ECO:0000256" key="3">
    <source>
        <dbReference type="ARBA" id="ARBA00022980"/>
    </source>
</evidence>
<dbReference type="GO" id="GO:0032543">
    <property type="term" value="P:mitochondrial translation"/>
    <property type="evidence" value="ECO:0007669"/>
    <property type="project" value="InterPro"/>
</dbReference>
<protein>
    <recommendedName>
        <fullName evidence="6">Large ribosomal subunit protein mL43</fullName>
    </recommendedName>
</protein>
<evidence type="ECO:0000256" key="7">
    <source>
        <dbReference type="SAM" id="MobiDB-lite"/>
    </source>
</evidence>
<comment type="subcellular location">
    <subcellularLocation>
        <location evidence="1">Mitochondrion</location>
    </subcellularLocation>
</comment>
<evidence type="ECO:0000259" key="8">
    <source>
        <dbReference type="SMART" id="SM00916"/>
    </source>
</evidence>
<dbReference type="SMART" id="SM00916">
    <property type="entry name" value="L51_S25_CI-B8"/>
    <property type="match status" value="1"/>
</dbReference>
<dbReference type="PANTHER" id="PTHR21396:SF2">
    <property type="entry name" value="LARGE RIBOSOMAL SUBUNIT PROTEIN ML43"/>
    <property type="match status" value="1"/>
</dbReference>
<dbReference type="InterPro" id="IPR039927">
    <property type="entry name" value="Ribosomal_mL43"/>
</dbReference>
<comment type="caution">
    <text evidence="9">The sequence shown here is derived from an EMBL/GenBank/DDBJ whole genome shotgun (WGS) entry which is preliminary data.</text>
</comment>
<keyword evidence="10" id="KW-1185">Reference proteome</keyword>
<dbReference type="AlphaFoldDB" id="A0A177TP64"/>
<dbReference type="OrthoDB" id="88at2759"/>
<accession>A0A177TP64</accession>
<evidence type="ECO:0000313" key="10">
    <source>
        <dbReference type="Proteomes" id="UP000077521"/>
    </source>
</evidence>
<dbReference type="EMBL" id="LWDF02000057">
    <property type="protein sequence ID" value="KAE8258767.1"/>
    <property type="molecule type" value="Genomic_DNA"/>
</dbReference>
<comment type="similarity">
    <text evidence="2">Belongs to the mitochondrion-specific ribosomal protein mL43 family.</text>
</comment>
<dbReference type="InterPro" id="IPR036249">
    <property type="entry name" value="Thioredoxin-like_sf"/>
</dbReference>
<feature type="compositionally biased region" description="Polar residues" evidence="7">
    <location>
        <begin position="40"/>
        <end position="50"/>
    </location>
</feature>
<organism evidence="9 10">
    <name type="scientific">Tilletia indica</name>
    <dbReference type="NCBI Taxonomy" id="43049"/>
    <lineage>
        <taxon>Eukaryota</taxon>
        <taxon>Fungi</taxon>
        <taxon>Dikarya</taxon>
        <taxon>Basidiomycota</taxon>
        <taxon>Ustilaginomycotina</taxon>
        <taxon>Exobasidiomycetes</taxon>
        <taxon>Tilletiales</taxon>
        <taxon>Tilletiaceae</taxon>
        <taxon>Tilletia</taxon>
    </lineage>
</organism>
<proteinExistence type="inferred from homology"/>
<dbReference type="InterPro" id="IPR007741">
    <property type="entry name" value="Ribosomal_mL43/mS25/NADH_DH"/>
</dbReference>
<dbReference type="Proteomes" id="UP000077521">
    <property type="component" value="Unassembled WGS sequence"/>
</dbReference>
<reference evidence="9" key="2">
    <citation type="journal article" date="2019" name="IMA Fungus">
        <title>Genome sequencing and comparison of five Tilletia species to identify candidate genes for the detection of regulated species infecting wheat.</title>
        <authorList>
            <person name="Nguyen H.D.T."/>
            <person name="Sultana T."/>
            <person name="Kesanakurti P."/>
            <person name="Hambleton S."/>
        </authorList>
    </citation>
    <scope>NUCLEOTIDE SEQUENCE</scope>
    <source>
        <strain evidence="9">DAOMC 236416</strain>
    </source>
</reference>
<name>A0A177TP64_9BASI</name>
<dbReference type="GO" id="GO:0005762">
    <property type="term" value="C:mitochondrial large ribosomal subunit"/>
    <property type="evidence" value="ECO:0007669"/>
    <property type="project" value="TreeGrafter"/>
</dbReference>
<feature type="compositionally biased region" description="Pro residues" evidence="7">
    <location>
        <begin position="54"/>
        <end position="65"/>
    </location>
</feature>
<evidence type="ECO:0000256" key="1">
    <source>
        <dbReference type="ARBA" id="ARBA00004173"/>
    </source>
</evidence>
<evidence type="ECO:0000313" key="9">
    <source>
        <dbReference type="EMBL" id="KAE8258767.1"/>
    </source>
</evidence>
<dbReference type="Gene3D" id="3.40.30.10">
    <property type="entry name" value="Glutaredoxin"/>
    <property type="match status" value="1"/>
</dbReference>
<sequence>MRTTLALLRYGSTSHYPTSTLAHLTNAAATRAKALSALSQSDPSTSSGLTRSVIPPPRLPRPPIQSRPAPGGGSRGAFTLPCRKMLIYYCPNQPASAGVRLWLEKEVKTWAERYPTVEWVVSPRKAQYPVLIAEYTNGRSKEICVRNREHTSVASKIQLLLDSSGRKITSLKRRPVESSNESARGIWSPLHTAEGRKAL</sequence>
<dbReference type="Pfam" id="PF05047">
    <property type="entry name" value="L51_S25_CI-B8"/>
    <property type="match status" value="1"/>
</dbReference>
<keyword evidence="5" id="KW-0687">Ribonucleoprotein</keyword>
<evidence type="ECO:0000256" key="2">
    <source>
        <dbReference type="ARBA" id="ARBA00006073"/>
    </source>
</evidence>